<sequence length="123" mass="14119">MASIRDQPQTITHEPTAKLHKHVSCIDQQKRSNLPRLPLTHDMADWPHDCIVHRLRDISIPKIHIPSRGQLPASDPQEQPTDHETRQRHLGVVNQLENKSAYERHRKIHAWPATATVVLLPSP</sequence>
<organism evidence="2">
    <name type="scientific">Arundo donax</name>
    <name type="common">Giant reed</name>
    <name type="synonym">Donax arundinaceus</name>
    <dbReference type="NCBI Taxonomy" id="35708"/>
    <lineage>
        <taxon>Eukaryota</taxon>
        <taxon>Viridiplantae</taxon>
        <taxon>Streptophyta</taxon>
        <taxon>Embryophyta</taxon>
        <taxon>Tracheophyta</taxon>
        <taxon>Spermatophyta</taxon>
        <taxon>Magnoliopsida</taxon>
        <taxon>Liliopsida</taxon>
        <taxon>Poales</taxon>
        <taxon>Poaceae</taxon>
        <taxon>PACMAD clade</taxon>
        <taxon>Arundinoideae</taxon>
        <taxon>Arundineae</taxon>
        <taxon>Arundo</taxon>
    </lineage>
</organism>
<evidence type="ECO:0000256" key="1">
    <source>
        <dbReference type="SAM" id="MobiDB-lite"/>
    </source>
</evidence>
<protein>
    <submittedName>
        <fullName evidence="2">Cation efflux family protein</fullName>
    </submittedName>
</protein>
<name>A0A0A8ZIU2_ARUDO</name>
<evidence type="ECO:0000313" key="2">
    <source>
        <dbReference type="EMBL" id="JAD36625.1"/>
    </source>
</evidence>
<accession>A0A0A8ZIU2</accession>
<dbReference type="EMBL" id="GBRH01261270">
    <property type="protein sequence ID" value="JAD36625.1"/>
    <property type="molecule type" value="Transcribed_RNA"/>
</dbReference>
<reference evidence="2" key="1">
    <citation type="submission" date="2014-09" db="EMBL/GenBank/DDBJ databases">
        <authorList>
            <person name="Magalhaes I.L.F."/>
            <person name="Oliveira U."/>
            <person name="Santos F.R."/>
            <person name="Vidigal T.H.D.A."/>
            <person name="Brescovit A.D."/>
            <person name="Santos A.J."/>
        </authorList>
    </citation>
    <scope>NUCLEOTIDE SEQUENCE</scope>
    <source>
        <tissue evidence="2">Shoot tissue taken approximately 20 cm above the soil surface</tissue>
    </source>
</reference>
<feature type="region of interest" description="Disordered" evidence="1">
    <location>
        <begin position="63"/>
        <end position="98"/>
    </location>
</feature>
<reference evidence="2" key="2">
    <citation type="journal article" date="2015" name="Data Brief">
        <title>Shoot transcriptome of the giant reed, Arundo donax.</title>
        <authorList>
            <person name="Barrero R.A."/>
            <person name="Guerrero F.D."/>
            <person name="Moolhuijzen P."/>
            <person name="Goolsby J.A."/>
            <person name="Tidwell J."/>
            <person name="Bellgard S.E."/>
            <person name="Bellgard M.I."/>
        </authorList>
    </citation>
    <scope>NUCLEOTIDE SEQUENCE</scope>
    <source>
        <tissue evidence="2">Shoot tissue taken approximately 20 cm above the soil surface</tissue>
    </source>
</reference>
<dbReference type="AlphaFoldDB" id="A0A0A8ZIU2"/>
<proteinExistence type="predicted"/>